<evidence type="ECO:0000313" key="3">
    <source>
        <dbReference type="Proteomes" id="UP000287388"/>
    </source>
</evidence>
<proteinExistence type="predicted"/>
<dbReference type="EMBL" id="CP035093">
    <property type="protein sequence ID" value="QAT13299.1"/>
    <property type="molecule type" value="Genomic_DNA"/>
</dbReference>
<gene>
    <name evidence="1" type="ORF">EQG53_02410</name>
    <name evidence="2" type="ORF">I6H83_02540</name>
</gene>
<name>A0A410NTS2_BREDI</name>
<evidence type="ECO:0000313" key="2">
    <source>
        <dbReference type="EMBL" id="QQB89341.1"/>
    </source>
</evidence>
<evidence type="ECO:0000313" key="1">
    <source>
        <dbReference type="EMBL" id="QAT13299.1"/>
    </source>
</evidence>
<evidence type="ECO:0000313" key="4">
    <source>
        <dbReference type="Proteomes" id="UP000596117"/>
    </source>
</evidence>
<dbReference type="Proteomes" id="UP000287388">
    <property type="component" value="Chromosome"/>
</dbReference>
<dbReference type="KEGG" id="bdm:EQG53_02410"/>
<sequence length="121" mass="13022">MPEGKDAVWERVVEFFAANNLSIKTIEKDSGIVAAERMITSPRGDSTVAAWASCGAAPLEVPVRQAVDLNVFVKPQGSGTQVTVNTRITEMRQFANDPLVTVTCNSNGTLERMVLDAAQGR</sequence>
<reference evidence="2 4" key="2">
    <citation type="submission" date="2020-12" db="EMBL/GenBank/DDBJ databases">
        <title>FDA dAtabase for Regulatory Grade micrObial Sequences (FDA-ARGOS): Supporting development and validation of Infectious Disease Dx tests.</title>
        <authorList>
            <person name="Kerrigan L."/>
            <person name="Long C."/>
            <person name="Tallon L."/>
            <person name="Sadzewicz L."/>
            <person name="Zhao X."/>
            <person name="Boylan J."/>
            <person name="Ott S."/>
            <person name="Bowen H."/>
            <person name="Vavikolanu K."/>
            <person name="Mehta A."/>
            <person name="Aluvathingal J."/>
            <person name="Nadendla S."/>
            <person name="Yan Y."/>
            <person name="Sichtig H."/>
        </authorList>
    </citation>
    <scope>NUCLEOTIDE SEQUENCE [LARGE SCALE GENOMIC DNA]</scope>
    <source>
        <strain evidence="2 4">FDAARGOS_1026</strain>
    </source>
</reference>
<dbReference type="EMBL" id="CP066026">
    <property type="protein sequence ID" value="QQB89341.1"/>
    <property type="molecule type" value="Genomic_DNA"/>
</dbReference>
<dbReference type="RefSeq" id="WP_128718997.1">
    <property type="nucleotide sequence ID" value="NZ_BJNC01000017.1"/>
</dbReference>
<accession>A0A410NTS2</accession>
<protein>
    <submittedName>
        <fullName evidence="1">Uncharacterized protein</fullName>
    </submittedName>
</protein>
<organism evidence="1 3">
    <name type="scientific">Brevundimonas diminuta</name>
    <name type="common">Pseudomonas diminuta</name>
    <dbReference type="NCBI Taxonomy" id="293"/>
    <lineage>
        <taxon>Bacteria</taxon>
        <taxon>Pseudomonadati</taxon>
        <taxon>Pseudomonadota</taxon>
        <taxon>Alphaproteobacteria</taxon>
        <taxon>Caulobacterales</taxon>
        <taxon>Caulobacteraceae</taxon>
        <taxon>Brevundimonas</taxon>
    </lineage>
</organism>
<keyword evidence="4" id="KW-1185">Reference proteome</keyword>
<reference evidence="1 3" key="1">
    <citation type="submission" date="2019-01" db="EMBL/GenBank/DDBJ databases">
        <title>Brevundimonas diminuta Genome sequencing and assembly.</title>
        <authorList>
            <person name="Chen H."/>
        </authorList>
    </citation>
    <scope>NUCLEOTIDE SEQUENCE [LARGE SCALE GENOMIC DNA]</scope>
    <source>
        <strain evidence="1">ATCC</strain>
        <strain evidence="3">ATCC(B) 19146</strain>
    </source>
</reference>
<dbReference type="Proteomes" id="UP000596117">
    <property type="component" value="Chromosome"/>
</dbReference>
<dbReference type="AlphaFoldDB" id="A0A410NTS2"/>